<keyword evidence="2" id="KW-1185">Reference proteome</keyword>
<comment type="caution">
    <text evidence="1">The sequence shown here is derived from an EMBL/GenBank/DDBJ whole genome shotgun (WGS) entry which is preliminary data.</text>
</comment>
<dbReference type="AlphaFoldDB" id="A0A1V8T9N3"/>
<dbReference type="Proteomes" id="UP000192596">
    <property type="component" value="Unassembled WGS sequence"/>
</dbReference>
<organism evidence="1 2">
    <name type="scientific">Cryoendolithus antarcticus</name>
    <dbReference type="NCBI Taxonomy" id="1507870"/>
    <lineage>
        <taxon>Eukaryota</taxon>
        <taxon>Fungi</taxon>
        <taxon>Dikarya</taxon>
        <taxon>Ascomycota</taxon>
        <taxon>Pezizomycotina</taxon>
        <taxon>Dothideomycetes</taxon>
        <taxon>Dothideomycetidae</taxon>
        <taxon>Cladosporiales</taxon>
        <taxon>Cladosporiaceae</taxon>
        <taxon>Cryoendolithus</taxon>
    </lineage>
</organism>
<name>A0A1V8T9N3_9PEZI</name>
<evidence type="ECO:0000313" key="2">
    <source>
        <dbReference type="Proteomes" id="UP000192596"/>
    </source>
</evidence>
<gene>
    <name evidence="1" type="ORF">B0A48_06853</name>
</gene>
<proteinExistence type="predicted"/>
<evidence type="ECO:0000313" key="1">
    <source>
        <dbReference type="EMBL" id="OQO08060.1"/>
    </source>
</evidence>
<protein>
    <recommendedName>
        <fullName evidence="3">F-box domain-containing protein</fullName>
    </recommendedName>
</protein>
<dbReference type="InParanoid" id="A0A1V8T9N3"/>
<reference evidence="2" key="1">
    <citation type="submission" date="2017-03" db="EMBL/GenBank/DDBJ databases">
        <title>Genomes of endolithic fungi from Antarctica.</title>
        <authorList>
            <person name="Coleine C."/>
            <person name="Masonjones S."/>
            <person name="Stajich J.E."/>
        </authorList>
    </citation>
    <scope>NUCLEOTIDE SEQUENCE [LARGE SCALE GENOMIC DNA]</scope>
    <source>
        <strain evidence="2">CCFEE 5527</strain>
    </source>
</reference>
<dbReference type="EMBL" id="NAJO01000013">
    <property type="protein sequence ID" value="OQO08060.1"/>
    <property type="molecule type" value="Genomic_DNA"/>
</dbReference>
<evidence type="ECO:0008006" key="3">
    <source>
        <dbReference type="Google" id="ProtNLM"/>
    </source>
</evidence>
<accession>A0A1V8T9N3</accession>
<sequence>MLNRLDDFHSTLDASFSEVCLGLKDVSAHPRPAPASPSQMLADHAPSTAVRAYTTLLDLPPQIRAEIYALCLSPSLQARSTIYRPDDVALLANDILPVNSHPDISRFSRPSALALVSSTLRVDVLEWWYSSHNFLLQVHNAGTLKRCQTWLQVALREQGASWLRKLRLRGNLLVYDRMHIRAVRTFPEVFVDLSNGRFKWVGERDEGVGGEVVDARLAAFEQAWAQCWEGIEQQRRKGWMVESLGEVLRVFVAVSADAKAVNGYHRR</sequence>